<dbReference type="RefSeq" id="WP_089250820.1">
    <property type="nucleotide sequence ID" value="NZ_FZOW01000017.1"/>
</dbReference>
<keyword evidence="2" id="KW-1185">Reference proteome</keyword>
<dbReference type="SUPFAM" id="SSF55961">
    <property type="entry name" value="Bet v1-like"/>
    <property type="match status" value="2"/>
</dbReference>
<accession>A0A239MD79</accession>
<dbReference type="OrthoDB" id="3419705at2"/>
<dbReference type="EMBL" id="FZOW01000017">
    <property type="protein sequence ID" value="SNT40093.1"/>
    <property type="molecule type" value="Genomic_DNA"/>
</dbReference>
<organism evidence="1 2">
    <name type="scientific">Rhodococcoides kyotonense</name>
    <dbReference type="NCBI Taxonomy" id="398843"/>
    <lineage>
        <taxon>Bacteria</taxon>
        <taxon>Bacillati</taxon>
        <taxon>Actinomycetota</taxon>
        <taxon>Actinomycetes</taxon>
        <taxon>Mycobacteriales</taxon>
        <taxon>Nocardiaceae</taxon>
        <taxon>Rhodococcoides</taxon>
    </lineage>
</organism>
<protein>
    <submittedName>
        <fullName evidence="1">Aromatase</fullName>
    </submittedName>
</protein>
<gene>
    <name evidence="1" type="ORF">SAMN05421642_11739</name>
</gene>
<dbReference type="AlphaFoldDB" id="A0A239MD79"/>
<dbReference type="InterPro" id="IPR019587">
    <property type="entry name" value="Polyketide_cyclase/dehydratase"/>
</dbReference>
<sequence length="317" mass="34850">MTTNPVHRTSHDIEVQASPDDVYAIIADAQSWPAVFPPTVHVDVLEKQEASERLQIWALANGQVKSWTSKRELDPANYTITFQQQVSAPPVRSMKGQWIVTPSTSGGATVTLTHEFTAVEETDENLAWIDKAIETNSAAELAKLAVAAQQISDRAETVFEFEDSLLIHAEPEAVYEFIDRADLWLDRLDHVARVRFDTTDDGIQELEMDTITPAGDSHTTKSFRIAFPSNRIVYKQTTLPALLAAHTGEWSFQRTDDGVLAASKHVVALRPEAIREVLGADATVDSARTLVKSSLSANSLKTLRTAKGFTETAPVAV</sequence>
<dbReference type="Pfam" id="PF10604">
    <property type="entry name" value="Polyketide_cyc2"/>
    <property type="match status" value="1"/>
</dbReference>
<evidence type="ECO:0000313" key="2">
    <source>
        <dbReference type="Proteomes" id="UP000198327"/>
    </source>
</evidence>
<name>A0A239MD79_9NOCA</name>
<proteinExistence type="predicted"/>
<dbReference type="Gene3D" id="3.30.530.20">
    <property type="match status" value="2"/>
</dbReference>
<evidence type="ECO:0000313" key="1">
    <source>
        <dbReference type="EMBL" id="SNT40093.1"/>
    </source>
</evidence>
<dbReference type="InterPro" id="IPR023393">
    <property type="entry name" value="START-like_dom_sf"/>
</dbReference>
<reference evidence="2" key="1">
    <citation type="submission" date="2017-06" db="EMBL/GenBank/DDBJ databases">
        <authorList>
            <person name="Varghese N."/>
            <person name="Submissions S."/>
        </authorList>
    </citation>
    <scope>NUCLEOTIDE SEQUENCE [LARGE SCALE GENOMIC DNA]</scope>
    <source>
        <strain evidence="2">JCM 23211</strain>
    </source>
</reference>
<dbReference type="CDD" id="cd08861">
    <property type="entry name" value="OtcD1_ARO-CYC_like"/>
    <property type="match status" value="2"/>
</dbReference>
<dbReference type="Proteomes" id="UP000198327">
    <property type="component" value="Unassembled WGS sequence"/>
</dbReference>